<reference evidence="2 3" key="2">
    <citation type="submission" date="2020-04" db="EMBL/GenBank/DDBJ databases">
        <authorList>
            <person name="Fomenkov A."/>
            <person name="Anton B.P."/>
            <person name="Roberts R.J."/>
        </authorList>
    </citation>
    <scope>NUCLEOTIDE SEQUENCE [LARGE SCALE GENOMIC DNA]</scope>
    <source>
        <strain evidence="2 3">CCAP 1403/13f</strain>
    </source>
</reference>
<evidence type="ECO:0000313" key="2">
    <source>
        <dbReference type="EMBL" id="QJB44831.1"/>
    </source>
</evidence>
<dbReference type="Proteomes" id="UP000502433">
    <property type="component" value="Chromosome"/>
</dbReference>
<dbReference type="Pfam" id="PF18480">
    <property type="entry name" value="DUF5615"/>
    <property type="match status" value="1"/>
</dbReference>
<evidence type="ECO:0000259" key="1">
    <source>
        <dbReference type="Pfam" id="PF18480"/>
    </source>
</evidence>
<feature type="domain" description="DUF5615" evidence="1">
    <location>
        <begin position="1"/>
        <end position="110"/>
    </location>
</feature>
<dbReference type="EMBL" id="CP051206">
    <property type="protein sequence ID" value="QJB44831.1"/>
    <property type="molecule type" value="Genomic_DNA"/>
</dbReference>
<gene>
    <name evidence="2" type="ORF">HGD76_12285</name>
</gene>
<evidence type="ECO:0000313" key="3">
    <source>
        <dbReference type="Proteomes" id="UP000502433"/>
    </source>
</evidence>
<dbReference type="InterPro" id="IPR041049">
    <property type="entry name" value="DUF5615"/>
</dbReference>
<protein>
    <submittedName>
        <fullName evidence="2">DUF5615 family PIN-like protein</fullName>
    </submittedName>
</protein>
<dbReference type="RefSeq" id="WP_148761357.1">
    <property type="nucleotide sequence ID" value="NZ_CP051206.1"/>
</dbReference>
<reference evidence="2 3" key="1">
    <citation type="submission" date="2020-04" db="EMBL/GenBank/DDBJ databases">
        <title>Genome-Wide Identification of 5-Methylcytosine Sites in Bacterial Genomes By High-Throughput Sequencing of MspJI Restriction Fragments.</title>
        <authorList>
            <person name="Wu V."/>
        </authorList>
    </citation>
    <scope>NUCLEOTIDE SEQUENCE [LARGE SCALE GENOMIC DNA]</scope>
    <source>
        <strain evidence="2 3">CCAP 1403/13f</strain>
    </source>
</reference>
<sequence>MKILIDMNLSPDWVAVFGRYNIIAVHWSTVGDTREKDSVIMEWARTNGYIVFTHDLDFGSLLAATGANTPSVIQVRTQDILPSSIENIVISALNQFESSLFSGALLTVDKAQSRVRILPTKRG</sequence>
<accession>A0A6H2C0F2</accession>
<name>A0A6H2C0F2_DOLFA</name>
<proteinExistence type="predicted"/>
<dbReference type="KEGG" id="dfs:HGD76_12285"/>
<dbReference type="AlphaFoldDB" id="A0A6H2C0F2"/>
<organism evidence="2 3">
    <name type="scientific">Dolichospermum flos-aquae CCAP 1403/13F</name>
    <dbReference type="NCBI Taxonomy" id="315271"/>
    <lineage>
        <taxon>Bacteria</taxon>
        <taxon>Bacillati</taxon>
        <taxon>Cyanobacteriota</taxon>
        <taxon>Cyanophyceae</taxon>
        <taxon>Nostocales</taxon>
        <taxon>Aphanizomenonaceae</taxon>
        <taxon>Dolichospermum</taxon>
    </lineage>
</organism>